<reference evidence="2" key="1">
    <citation type="submission" date="2021-07" db="EMBL/GenBank/DDBJ databases">
        <authorList>
            <person name="Branca A.L. A."/>
        </authorList>
    </citation>
    <scope>NUCLEOTIDE SEQUENCE</scope>
</reference>
<keyword evidence="1" id="KW-0812">Transmembrane</keyword>
<evidence type="ECO:0000256" key="1">
    <source>
        <dbReference type="SAM" id="Phobius"/>
    </source>
</evidence>
<gene>
    <name evidence="2" type="ORF">PSALAMII_LOCUS8934</name>
</gene>
<dbReference type="Proteomes" id="UP001152592">
    <property type="component" value="Unassembled WGS sequence"/>
</dbReference>
<evidence type="ECO:0000313" key="3">
    <source>
        <dbReference type="Proteomes" id="UP001152592"/>
    </source>
</evidence>
<organism evidence="2 3">
    <name type="scientific">Penicillium salamii</name>
    <dbReference type="NCBI Taxonomy" id="1612424"/>
    <lineage>
        <taxon>Eukaryota</taxon>
        <taxon>Fungi</taxon>
        <taxon>Dikarya</taxon>
        <taxon>Ascomycota</taxon>
        <taxon>Pezizomycotina</taxon>
        <taxon>Eurotiomycetes</taxon>
        <taxon>Eurotiomycetidae</taxon>
        <taxon>Eurotiales</taxon>
        <taxon>Aspergillaceae</taxon>
        <taxon>Penicillium</taxon>
    </lineage>
</organism>
<evidence type="ECO:0000313" key="2">
    <source>
        <dbReference type="EMBL" id="CAG8413370.1"/>
    </source>
</evidence>
<sequence length="117" mass="14001">MANSTSWNDFSQQPSKLFEPWLFVWLGVAIIVHKIVYSLWFHPLRHIPGPWSTKLCGWYEFYTNIWLDGQWCKTYPDLHKRYGMLQVKRFRNCLPDYLIFQIHLSSGLALTMFTSKI</sequence>
<name>A0A9W4JV17_9EURO</name>
<comment type="caution">
    <text evidence="2">The sequence shown here is derived from an EMBL/GenBank/DDBJ whole genome shotgun (WGS) entry which is preliminary data.</text>
</comment>
<accession>A0A9W4JV17</accession>
<dbReference type="EMBL" id="CAJVPD010000271">
    <property type="protein sequence ID" value="CAG8413370.1"/>
    <property type="molecule type" value="Genomic_DNA"/>
</dbReference>
<proteinExistence type="predicted"/>
<protein>
    <submittedName>
        <fullName evidence="2">Uncharacterized protein</fullName>
    </submittedName>
</protein>
<feature type="transmembrane region" description="Helical" evidence="1">
    <location>
        <begin position="20"/>
        <end position="40"/>
    </location>
</feature>
<keyword evidence="1" id="KW-1133">Transmembrane helix</keyword>
<dbReference type="AlphaFoldDB" id="A0A9W4JV17"/>
<keyword evidence="1" id="KW-0472">Membrane</keyword>
<dbReference type="OrthoDB" id="1738954at2759"/>